<dbReference type="RefSeq" id="WP_344604836.1">
    <property type="nucleotide sequence ID" value="NZ_BAAATK010000023.1"/>
</dbReference>
<evidence type="ECO:0008006" key="3">
    <source>
        <dbReference type="Google" id="ProtNLM"/>
    </source>
</evidence>
<reference evidence="2" key="1">
    <citation type="journal article" date="2019" name="Int. J. Syst. Evol. Microbiol.">
        <title>The Global Catalogue of Microorganisms (GCM) 10K type strain sequencing project: providing services to taxonomists for standard genome sequencing and annotation.</title>
        <authorList>
            <consortium name="The Broad Institute Genomics Platform"/>
            <consortium name="The Broad Institute Genome Sequencing Center for Infectious Disease"/>
            <person name="Wu L."/>
            <person name="Ma J."/>
        </authorList>
    </citation>
    <scope>NUCLEOTIDE SEQUENCE [LARGE SCALE GENOMIC DNA]</scope>
    <source>
        <strain evidence="2">JCM 6922</strain>
    </source>
</reference>
<name>A0ABP5X214_9ACTN</name>
<sequence length="203" mass="20731">MNRGTTAGFGPYEIALVRGGPDAAVTVAVLALHLRGAADAGRPGTIRATEPDTAAGQSPPLPPLAEAVLASLAEPAALRELAKRPKVRAAVAALRAGLAEAGLLRRRLPGPTRAARRRVRELGERHPLPASRLGLTEDDKLLAAALHGEAALRVLAPRFALRAGLTERVDLADKGLPKHSRSAGSGIGGYSCNGGYSCGGGVG</sequence>
<dbReference type="Proteomes" id="UP001500460">
    <property type="component" value="Unassembled WGS sequence"/>
</dbReference>
<organism evidence="1 2">
    <name type="scientific">Streptomyces glaucus</name>
    <dbReference type="NCBI Taxonomy" id="284029"/>
    <lineage>
        <taxon>Bacteria</taxon>
        <taxon>Bacillati</taxon>
        <taxon>Actinomycetota</taxon>
        <taxon>Actinomycetes</taxon>
        <taxon>Kitasatosporales</taxon>
        <taxon>Streptomycetaceae</taxon>
        <taxon>Streptomyces</taxon>
    </lineage>
</organism>
<evidence type="ECO:0000313" key="1">
    <source>
        <dbReference type="EMBL" id="GAA2443000.1"/>
    </source>
</evidence>
<gene>
    <name evidence="1" type="ORF">GCM10010421_37430</name>
</gene>
<accession>A0ABP5X214</accession>
<comment type="caution">
    <text evidence="1">The sequence shown here is derived from an EMBL/GenBank/DDBJ whole genome shotgun (WGS) entry which is preliminary data.</text>
</comment>
<proteinExistence type="predicted"/>
<evidence type="ECO:0000313" key="2">
    <source>
        <dbReference type="Proteomes" id="UP001500460"/>
    </source>
</evidence>
<dbReference type="NCBIfam" id="TIGR04222">
    <property type="entry name" value="near_uncomplex"/>
    <property type="match status" value="1"/>
</dbReference>
<keyword evidence="2" id="KW-1185">Reference proteome</keyword>
<protein>
    <recommendedName>
        <fullName evidence="3">TIGR04222 domain-containing membrane protein</fullName>
    </recommendedName>
</protein>
<dbReference type="InterPro" id="IPR026467">
    <property type="entry name" value="Ser/Gly_Cys_C_dom"/>
</dbReference>
<dbReference type="EMBL" id="BAAATK010000023">
    <property type="protein sequence ID" value="GAA2443000.1"/>
    <property type="molecule type" value="Genomic_DNA"/>
</dbReference>